<dbReference type="EMBL" id="KF006347">
    <property type="protein sequence ID" value="AHX99824.1"/>
    <property type="molecule type" value="Genomic_DNA"/>
</dbReference>
<evidence type="ECO:0000313" key="6">
    <source>
        <dbReference type="Proteomes" id="UP000238153"/>
    </source>
</evidence>
<dbReference type="Proteomes" id="UP000238153">
    <property type="component" value="Unassembled WGS sequence"/>
</dbReference>
<feature type="transmembrane region" description="Helical" evidence="1">
    <location>
        <begin position="30"/>
        <end position="49"/>
    </location>
</feature>
<keyword evidence="7" id="KW-1185">Reference proteome</keyword>
<keyword evidence="1" id="KW-0812">Transmembrane</keyword>
<accession>A0A023UEU9</accession>
<keyword evidence="1" id="KW-1133">Transmembrane helix</keyword>
<dbReference type="EMBL" id="KM369884">
    <property type="protein sequence ID" value="AJG43800.1"/>
    <property type="molecule type" value="Genomic_DNA"/>
</dbReference>
<name>A0A023UEU9_STAHA</name>
<evidence type="ECO:0000313" key="2">
    <source>
        <dbReference type="EMBL" id="AHX99824.1"/>
    </source>
</evidence>
<sequence length="119" mass="12718">MDDRALASALGIGVGGGLAWIMEGFQSGHGFIYSLCAGLIIGLLFFEMIPESIELGGWVILLGGIAIGLVLFQSIHLLMDKITIITNSHQKDIFVRSGVLLIISIAIHNFPVGNIPLFV</sequence>
<dbReference type="EMBL" id="PGWX01000272">
    <property type="protein sequence ID" value="PPJ75380.1"/>
    <property type="molecule type" value="Genomic_DNA"/>
</dbReference>
<dbReference type="PATRIC" id="fig|1283.480.peg.1751"/>
<proteinExistence type="predicted"/>
<reference evidence="5 6" key="4">
    <citation type="submission" date="2017-11" db="EMBL/GenBank/DDBJ databases">
        <authorList>
            <person name="Founou R.C."/>
            <person name="Founou L."/>
            <person name="Allam M."/>
            <person name="Ismail A."/>
            <person name="Essack S.Y."/>
        </authorList>
    </citation>
    <scope>NUCLEOTIDE SEQUENCE [LARGE SCALE GENOMIC DNA]</scope>
    <source>
        <strain evidence="5 6">G811N2B1</strain>
    </source>
</reference>
<dbReference type="RefSeq" id="WP_001631039.1">
    <property type="nucleotide sequence ID" value="NZ_CAJCGG010000014.1"/>
</dbReference>
<evidence type="ECO:0000256" key="1">
    <source>
        <dbReference type="SAM" id="Phobius"/>
    </source>
</evidence>
<reference evidence="3" key="3">
    <citation type="journal article" date="2015" name="Antimicrob. Agents Chemother.">
        <title>Coexistence of heavy metal and antibiotic resistance within a novel composite staphylococcal cassette chromosome in a Staphylococcus haemolyticus isolate from bovine mastitis milk.</title>
        <authorList>
            <person name="Xue H."/>
            <person name="Wu Z."/>
            <person name="Li L."/>
            <person name="Li F."/>
            <person name="Wang Y."/>
            <person name="Zhao X."/>
        </authorList>
    </citation>
    <scope>NUCLEOTIDE SEQUENCE</scope>
    <source>
        <strain evidence="3">NW19A</strain>
    </source>
</reference>
<feature type="transmembrane region" description="Helical" evidence="1">
    <location>
        <begin position="6"/>
        <end position="23"/>
    </location>
</feature>
<evidence type="ECO:0000313" key="4">
    <source>
        <dbReference type="EMBL" id="MDT4286073.1"/>
    </source>
</evidence>
<protein>
    <submittedName>
        <fullName evidence="2 3">Zinc/iron permease</fullName>
    </submittedName>
</protein>
<dbReference type="Proteomes" id="UP001269271">
    <property type="component" value="Unassembled WGS sequence"/>
</dbReference>
<feature type="transmembrane region" description="Helical" evidence="1">
    <location>
        <begin position="55"/>
        <end position="72"/>
    </location>
</feature>
<reference evidence="2" key="2">
    <citation type="journal article" date="2014" name="PLoS ONE">
        <title>Characterization of the staphylococcal cassette chromosome composite island of Staphylococcus haemolyticus SH32, a methicillin-resistant clinical isolate from China.</title>
        <authorList>
            <person name="Yu D."/>
            <person name="Pi B."/>
            <person name="Chen Y."/>
            <person name="Wang Y."/>
            <person name="Ruan Z."/>
            <person name="Otto M."/>
            <person name="Yu Y."/>
        </authorList>
    </citation>
    <scope>NUCLEOTIDE SEQUENCE</scope>
    <source>
        <strain evidence="2">SH32</strain>
    </source>
</reference>
<evidence type="ECO:0000313" key="5">
    <source>
        <dbReference type="EMBL" id="PPJ75380.1"/>
    </source>
</evidence>
<evidence type="ECO:0000313" key="3">
    <source>
        <dbReference type="EMBL" id="AJG43800.1"/>
    </source>
</evidence>
<reference evidence="4 7" key="5">
    <citation type="submission" date="2023-08" db="EMBL/GenBank/DDBJ databases">
        <title>Genomic surveillance of Staphylococcus haemolyticus neonatal outbreak in southern France.</title>
        <authorList>
            <person name="Magnan C."/>
            <person name="Morsli M."/>
            <person name="Thiery B."/>
            <person name="Salipante F."/>
            <person name="Attar J."/>
            <person name="Massimo D.M."/>
            <person name="Ory J."/>
            <person name="Pantel A."/>
            <person name="Lavigne J.-P."/>
        </authorList>
    </citation>
    <scope>NUCLEOTIDE SEQUENCE [LARGE SCALE GENOMIC DNA]</scope>
    <source>
        <strain evidence="4 7">NSH026</strain>
    </source>
</reference>
<gene>
    <name evidence="5" type="ORF">CV019_06050</name>
    <name evidence="4" type="ORF">RO950_03435</name>
    <name evidence="2" type="ORF">SHP0115</name>
</gene>
<dbReference type="GeneID" id="74187270"/>
<dbReference type="EMBL" id="JAVSOO010000006">
    <property type="protein sequence ID" value="MDT4286073.1"/>
    <property type="molecule type" value="Genomic_DNA"/>
</dbReference>
<keyword evidence="1" id="KW-0472">Membrane</keyword>
<feature type="transmembrane region" description="Helical" evidence="1">
    <location>
        <begin position="93"/>
        <end position="110"/>
    </location>
</feature>
<dbReference type="AlphaFoldDB" id="A0A023UEU9"/>
<organism evidence="2">
    <name type="scientific">Staphylococcus haemolyticus</name>
    <dbReference type="NCBI Taxonomy" id="1283"/>
    <lineage>
        <taxon>Bacteria</taxon>
        <taxon>Bacillati</taxon>
        <taxon>Bacillota</taxon>
        <taxon>Bacilli</taxon>
        <taxon>Bacillales</taxon>
        <taxon>Staphylococcaceae</taxon>
        <taxon>Staphylococcus</taxon>
    </lineage>
</organism>
<evidence type="ECO:0000313" key="7">
    <source>
        <dbReference type="Proteomes" id="UP001269271"/>
    </source>
</evidence>
<reference evidence="2" key="1">
    <citation type="submission" date="2013-03" db="EMBL/GenBank/DDBJ databases">
        <authorList>
            <person name="Borui P."/>
            <person name="Yunsong Y."/>
        </authorList>
    </citation>
    <scope>NUCLEOTIDE SEQUENCE</scope>
    <source>
        <strain evidence="2">SH32</strain>
    </source>
</reference>